<feature type="transmembrane region" description="Helical" evidence="10">
    <location>
        <begin position="584"/>
        <end position="609"/>
    </location>
</feature>
<keyword evidence="6 13" id="KW-0067">ATP-binding</keyword>
<evidence type="ECO:0000256" key="10">
    <source>
        <dbReference type="SAM" id="Phobius"/>
    </source>
</evidence>
<feature type="transmembrane region" description="Helical" evidence="10">
    <location>
        <begin position="543"/>
        <end position="564"/>
    </location>
</feature>
<keyword evidence="5" id="KW-0547">Nucleotide-binding</keyword>
<comment type="subcellular location">
    <subcellularLocation>
        <location evidence="1">Membrane</location>
        <topology evidence="1">Multi-pass membrane protein</topology>
    </subcellularLocation>
</comment>
<sequence>MTDKPVLTVCAGDVRHVFAPGREVVIGRDVRADLRIPDPLISRAHAILRCCEGQWVAVDNDSLNGMYVDAQRVPSLALRDGSSLHLGVPDGPRLAFQLGPPPDERPTVETTRPTRPITIGRAPDNDIGVSDVLASRHHARLIATPSGMQIQDAHSVNGTFVNGTRIKNATLVESDVVTIGNVDFVYAGGTLVRRREPAPTTGGLKVRDVSVTLESPNVTLLNKVSFDAAPGTLTAVIGPSGSGKSTLLKVLFGAWQPTGGVVSFDGHLLHAEYASLRGRIGMVPQDDVVHRGLTVNQALNIAAQLRMPPDTGEGERQQVISRVLSELGMAPQAQTRVDRLSGGQRKRVSVALELLTEPSLLMLDEPTTGLDPALDRQVMALLRELADAGRVIVVVTHSLAFLDMCDQVLLLAPGGKTAYLGPADDIGTAMGSSDWADIYHEISADPDAAQRRFVERRGPVSDPGRPTPGPPAPRSTSARTSHWRQFRAIARRQVQLLLASRRYLVFLVVAPFVVGLLPMAVGGDAGFNAPPAGSTAPFEPRQIVSLLGFAAILLGTTLTVRDLIAERATYRHEQAAGLSPSAYLLAKIVVFAAVAVLQSAVLVLVVTAPGLGKRAPSTASVLGIPVLELFVDVAATAVVAAILGLVVSSVSRSSDQYIPLLAVTCTAQLVLAGSFIPITGRPALEAFAALTPARWGFAATASTIDLTNLVPTVRDAHWLHTASAWWFDMAMLTALGLMFTGFVRWRLRRRNGVRSRVAPRRPM</sequence>
<keyword evidence="4 10" id="KW-0812">Transmembrane</keyword>
<feature type="transmembrane region" description="Helical" evidence="10">
    <location>
        <begin position="724"/>
        <end position="745"/>
    </location>
</feature>
<dbReference type="SUPFAM" id="SSF52540">
    <property type="entry name" value="P-loop containing nucleoside triphosphate hydrolases"/>
    <property type="match status" value="1"/>
</dbReference>
<feature type="compositionally biased region" description="Low complexity" evidence="9">
    <location>
        <begin position="108"/>
        <end position="122"/>
    </location>
</feature>
<dbReference type="RefSeq" id="WP_260995171.1">
    <property type="nucleotide sequence ID" value="NZ_JAODWD010000005.1"/>
</dbReference>
<evidence type="ECO:0000256" key="4">
    <source>
        <dbReference type="ARBA" id="ARBA00022692"/>
    </source>
</evidence>
<keyword evidence="14" id="KW-1185">Reference proteome</keyword>
<evidence type="ECO:0000256" key="1">
    <source>
        <dbReference type="ARBA" id="ARBA00004141"/>
    </source>
</evidence>
<dbReference type="InterPro" id="IPR003439">
    <property type="entry name" value="ABC_transporter-like_ATP-bd"/>
</dbReference>
<evidence type="ECO:0000256" key="2">
    <source>
        <dbReference type="ARBA" id="ARBA00022448"/>
    </source>
</evidence>
<keyword evidence="7 10" id="KW-1133">Transmembrane helix</keyword>
<feature type="region of interest" description="Disordered" evidence="9">
    <location>
        <begin position="92"/>
        <end position="122"/>
    </location>
</feature>
<feature type="domain" description="FHA" evidence="11">
    <location>
        <begin position="117"/>
        <end position="166"/>
    </location>
</feature>
<feature type="domain" description="FHA" evidence="11">
    <location>
        <begin position="24"/>
        <end position="73"/>
    </location>
</feature>
<dbReference type="Pfam" id="PF00005">
    <property type="entry name" value="ABC_tran"/>
    <property type="match status" value="1"/>
</dbReference>
<evidence type="ECO:0000313" key="13">
    <source>
        <dbReference type="EMBL" id="MCT7661128.1"/>
    </source>
</evidence>
<dbReference type="SMART" id="SM00382">
    <property type="entry name" value="AAA"/>
    <property type="match status" value="1"/>
</dbReference>
<gene>
    <name evidence="13" type="ORF">N4S67_22235</name>
</gene>
<dbReference type="InterPro" id="IPR017871">
    <property type="entry name" value="ABC_transporter-like_CS"/>
</dbReference>
<dbReference type="SUPFAM" id="SSF49879">
    <property type="entry name" value="SMAD/FHA domain"/>
    <property type="match status" value="2"/>
</dbReference>
<evidence type="ECO:0000313" key="14">
    <source>
        <dbReference type="Proteomes" id="UP001206639"/>
    </source>
</evidence>
<dbReference type="Proteomes" id="UP001206639">
    <property type="component" value="Unassembled WGS sequence"/>
</dbReference>
<dbReference type="Gene3D" id="3.40.50.300">
    <property type="entry name" value="P-loop containing nucleotide triphosphate hydrolases"/>
    <property type="match status" value="1"/>
</dbReference>
<dbReference type="EMBL" id="JAODWD010000005">
    <property type="protein sequence ID" value="MCT7661128.1"/>
    <property type="molecule type" value="Genomic_DNA"/>
</dbReference>
<feature type="transmembrane region" description="Helical" evidence="10">
    <location>
        <begin position="657"/>
        <end position="678"/>
    </location>
</feature>
<evidence type="ECO:0000256" key="7">
    <source>
        <dbReference type="ARBA" id="ARBA00022989"/>
    </source>
</evidence>
<evidence type="ECO:0000256" key="9">
    <source>
        <dbReference type="SAM" id="MobiDB-lite"/>
    </source>
</evidence>
<name>A0ABT2MFS3_9MYCO</name>
<evidence type="ECO:0000259" key="11">
    <source>
        <dbReference type="PROSITE" id="PS50006"/>
    </source>
</evidence>
<dbReference type="Pfam" id="PF00498">
    <property type="entry name" value="FHA"/>
    <property type="match status" value="2"/>
</dbReference>
<keyword evidence="8 10" id="KW-0472">Membrane</keyword>
<dbReference type="InterPro" id="IPR013525">
    <property type="entry name" value="ABC2_TM"/>
</dbReference>
<feature type="transmembrane region" description="Helical" evidence="10">
    <location>
        <begin position="629"/>
        <end position="650"/>
    </location>
</feature>
<feature type="transmembrane region" description="Helical" evidence="10">
    <location>
        <begin position="503"/>
        <end position="523"/>
    </location>
</feature>
<dbReference type="PROSITE" id="PS00211">
    <property type="entry name" value="ABC_TRANSPORTER_1"/>
    <property type="match status" value="1"/>
</dbReference>
<evidence type="ECO:0000256" key="6">
    <source>
        <dbReference type="ARBA" id="ARBA00022840"/>
    </source>
</evidence>
<proteinExistence type="predicted"/>
<dbReference type="PANTHER" id="PTHR48041">
    <property type="entry name" value="ABC TRANSPORTER G FAMILY MEMBER 28"/>
    <property type="match status" value="1"/>
</dbReference>
<dbReference type="InterPro" id="IPR000253">
    <property type="entry name" value="FHA_dom"/>
</dbReference>
<feature type="region of interest" description="Disordered" evidence="9">
    <location>
        <begin position="457"/>
        <end position="480"/>
    </location>
</feature>
<accession>A0ABT2MFS3</accession>
<dbReference type="PROSITE" id="PS50893">
    <property type="entry name" value="ABC_TRANSPORTER_2"/>
    <property type="match status" value="1"/>
</dbReference>
<keyword evidence="2" id="KW-0813">Transport</keyword>
<evidence type="ECO:0000256" key="3">
    <source>
        <dbReference type="ARBA" id="ARBA00022553"/>
    </source>
</evidence>
<dbReference type="SMART" id="SM00240">
    <property type="entry name" value="FHA"/>
    <property type="match status" value="2"/>
</dbReference>
<reference evidence="14" key="1">
    <citation type="submission" date="2023-07" db="EMBL/GenBank/DDBJ databases">
        <authorList>
            <person name="Deng Y."/>
            <person name="Zhang Y.-Q."/>
        </authorList>
    </citation>
    <scope>NUCLEOTIDE SEQUENCE [LARGE SCALE GENOMIC DNA]</scope>
    <source>
        <strain evidence="14">CPCC 205710</strain>
    </source>
</reference>
<protein>
    <submittedName>
        <fullName evidence="13">ATP-binding cassette domain-containing protein</fullName>
    </submittedName>
</protein>
<keyword evidence="3" id="KW-0597">Phosphoprotein</keyword>
<dbReference type="GO" id="GO:0005524">
    <property type="term" value="F:ATP binding"/>
    <property type="evidence" value="ECO:0007669"/>
    <property type="project" value="UniProtKB-KW"/>
</dbReference>
<dbReference type="Pfam" id="PF01061">
    <property type="entry name" value="ABC2_membrane"/>
    <property type="match status" value="1"/>
</dbReference>
<feature type="domain" description="ABC transporter" evidence="12">
    <location>
        <begin position="204"/>
        <end position="438"/>
    </location>
</feature>
<dbReference type="InterPro" id="IPR003593">
    <property type="entry name" value="AAA+_ATPase"/>
</dbReference>
<dbReference type="PANTHER" id="PTHR48041:SF139">
    <property type="entry name" value="PROTEIN SCARLET"/>
    <property type="match status" value="1"/>
</dbReference>
<dbReference type="InterPro" id="IPR050352">
    <property type="entry name" value="ABCG_transporters"/>
</dbReference>
<evidence type="ECO:0000259" key="12">
    <source>
        <dbReference type="PROSITE" id="PS50893"/>
    </source>
</evidence>
<dbReference type="PROSITE" id="PS50006">
    <property type="entry name" value="FHA_DOMAIN"/>
    <property type="match status" value="2"/>
</dbReference>
<organism evidence="13 14">
    <name type="scientific">Mycobacterium deserti</name>
    <dbReference type="NCBI Taxonomy" id="2978347"/>
    <lineage>
        <taxon>Bacteria</taxon>
        <taxon>Bacillati</taxon>
        <taxon>Actinomycetota</taxon>
        <taxon>Actinomycetes</taxon>
        <taxon>Mycobacteriales</taxon>
        <taxon>Mycobacteriaceae</taxon>
        <taxon>Mycobacterium</taxon>
    </lineage>
</organism>
<dbReference type="Gene3D" id="2.60.200.20">
    <property type="match status" value="2"/>
</dbReference>
<dbReference type="InterPro" id="IPR027417">
    <property type="entry name" value="P-loop_NTPase"/>
</dbReference>
<evidence type="ECO:0000256" key="8">
    <source>
        <dbReference type="ARBA" id="ARBA00023136"/>
    </source>
</evidence>
<dbReference type="InterPro" id="IPR008984">
    <property type="entry name" value="SMAD_FHA_dom_sf"/>
</dbReference>
<comment type="caution">
    <text evidence="13">The sequence shown here is derived from an EMBL/GenBank/DDBJ whole genome shotgun (WGS) entry which is preliminary data.</text>
</comment>
<evidence type="ECO:0000256" key="5">
    <source>
        <dbReference type="ARBA" id="ARBA00022741"/>
    </source>
</evidence>